<evidence type="ECO:0000313" key="2">
    <source>
        <dbReference type="Proteomes" id="UP000756346"/>
    </source>
</evidence>
<proteinExistence type="predicted"/>
<dbReference type="EMBL" id="JAGTJQ010000015">
    <property type="protein sequence ID" value="KAH7012128.1"/>
    <property type="molecule type" value="Genomic_DNA"/>
</dbReference>
<evidence type="ECO:0000313" key="1">
    <source>
        <dbReference type="EMBL" id="KAH7012128.1"/>
    </source>
</evidence>
<sequence length="134" mass="14472">MSNAVGTDGFVACRAGEPGPGGGDYGILEADHESAIEGDECVRRARQTYSTGTSRGSRSSETIMRQTATAANAVEVQGLAPRHSYDPVFQDVTDPGDRCSEVCMPLSVFLAMLLKEESRPLHVHHMSCHHLNNR</sequence>
<dbReference type="GeneID" id="70187114"/>
<dbReference type="AlphaFoldDB" id="A0A9P8XQK0"/>
<keyword evidence="2" id="KW-1185">Reference proteome</keyword>
<accession>A0A9P8XQK0</accession>
<gene>
    <name evidence="1" type="ORF">B0I36DRAFT_356224</name>
</gene>
<protein>
    <submittedName>
        <fullName evidence="1">Uncharacterized protein</fullName>
    </submittedName>
</protein>
<organism evidence="1 2">
    <name type="scientific">Microdochium trichocladiopsis</name>
    <dbReference type="NCBI Taxonomy" id="1682393"/>
    <lineage>
        <taxon>Eukaryota</taxon>
        <taxon>Fungi</taxon>
        <taxon>Dikarya</taxon>
        <taxon>Ascomycota</taxon>
        <taxon>Pezizomycotina</taxon>
        <taxon>Sordariomycetes</taxon>
        <taxon>Xylariomycetidae</taxon>
        <taxon>Xylariales</taxon>
        <taxon>Microdochiaceae</taxon>
        <taxon>Microdochium</taxon>
    </lineage>
</organism>
<dbReference type="RefSeq" id="XP_046004504.1">
    <property type="nucleotide sequence ID" value="XM_046157568.1"/>
</dbReference>
<name>A0A9P8XQK0_9PEZI</name>
<reference evidence="1" key="1">
    <citation type="journal article" date="2021" name="Nat. Commun.">
        <title>Genetic determinants of endophytism in the Arabidopsis root mycobiome.</title>
        <authorList>
            <person name="Mesny F."/>
            <person name="Miyauchi S."/>
            <person name="Thiergart T."/>
            <person name="Pickel B."/>
            <person name="Atanasova L."/>
            <person name="Karlsson M."/>
            <person name="Huettel B."/>
            <person name="Barry K.W."/>
            <person name="Haridas S."/>
            <person name="Chen C."/>
            <person name="Bauer D."/>
            <person name="Andreopoulos W."/>
            <person name="Pangilinan J."/>
            <person name="LaButti K."/>
            <person name="Riley R."/>
            <person name="Lipzen A."/>
            <person name="Clum A."/>
            <person name="Drula E."/>
            <person name="Henrissat B."/>
            <person name="Kohler A."/>
            <person name="Grigoriev I.V."/>
            <person name="Martin F.M."/>
            <person name="Hacquard S."/>
        </authorList>
    </citation>
    <scope>NUCLEOTIDE SEQUENCE</scope>
    <source>
        <strain evidence="1">MPI-CAGE-CH-0230</strain>
    </source>
</reference>
<comment type="caution">
    <text evidence="1">The sequence shown here is derived from an EMBL/GenBank/DDBJ whole genome shotgun (WGS) entry which is preliminary data.</text>
</comment>
<dbReference type="Proteomes" id="UP000756346">
    <property type="component" value="Unassembled WGS sequence"/>
</dbReference>